<dbReference type="PANTHER" id="PTHR10091:SF6">
    <property type="entry name" value="1-EPIMERASE, PUTATIVE (AFU_ORTHOLOGUE AFUA_3G13240)-RELATED"/>
    <property type="match status" value="1"/>
</dbReference>
<feature type="chain" id="PRO_5012551381" description="Aldose 1-epimerase" evidence="4">
    <location>
        <begin position="19"/>
        <end position="413"/>
    </location>
</feature>
<reference evidence="6" key="1">
    <citation type="submission" date="2017-03" db="EMBL/GenBank/DDBJ databases">
        <title>Genomes of endolithic fungi from Antarctica.</title>
        <authorList>
            <person name="Coleine C."/>
            <person name="Masonjones S."/>
            <person name="Stajich J.E."/>
        </authorList>
    </citation>
    <scope>NUCLEOTIDE SEQUENCE [LARGE SCALE GENOMIC DNA]</scope>
    <source>
        <strain evidence="6">CCFEE 5527</strain>
    </source>
</reference>
<evidence type="ECO:0000256" key="2">
    <source>
        <dbReference type="ARBA" id="ARBA00023235"/>
    </source>
</evidence>
<evidence type="ECO:0000256" key="3">
    <source>
        <dbReference type="ARBA" id="ARBA00023277"/>
    </source>
</evidence>
<dbReference type="InterPro" id="IPR008183">
    <property type="entry name" value="Aldose_1/G6P_1-epimerase"/>
</dbReference>
<dbReference type="GO" id="GO:0030246">
    <property type="term" value="F:carbohydrate binding"/>
    <property type="evidence" value="ECO:0007669"/>
    <property type="project" value="InterPro"/>
</dbReference>
<dbReference type="OrthoDB" id="274691at2759"/>
<dbReference type="STRING" id="1507870.A0A1V8T5X6"/>
<dbReference type="InterPro" id="IPR047215">
    <property type="entry name" value="Galactose_mutarotase-like"/>
</dbReference>
<evidence type="ECO:0000313" key="5">
    <source>
        <dbReference type="EMBL" id="OQO06661.1"/>
    </source>
</evidence>
<keyword evidence="2" id="KW-0413">Isomerase</keyword>
<organism evidence="5 6">
    <name type="scientific">Cryoendolithus antarcticus</name>
    <dbReference type="NCBI Taxonomy" id="1507870"/>
    <lineage>
        <taxon>Eukaryota</taxon>
        <taxon>Fungi</taxon>
        <taxon>Dikarya</taxon>
        <taxon>Ascomycota</taxon>
        <taxon>Pezizomycotina</taxon>
        <taxon>Dothideomycetes</taxon>
        <taxon>Dothideomycetidae</taxon>
        <taxon>Cladosporiales</taxon>
        <taxon>Cladosporiaceae</taxon>
        <taxon>Cryoendolithus</taxon>
    </lineage>
</organism>
<keyword evidence="3" id="KW-0119">Carbohydrate metabolism</keyword>
<evidence type="ECO:0008006" key="7">
    <source>
        <dbReference type="Google" id="ProtNLM"/>
    </source>
</evidence>
<evidence type="ECO:0000313" key="6">
    <source>
        <dbReference type="Proteomes" id="UP000192596"/>
    </source>
</evidence>
<gene>
    <name evidence="5" type="ORF">B0A48_08448</name>
</gene>
<dbReference type="CDD" id="cd09019">
    <property type="entry name" value="galactose_mutarotase_like"/>
    <property type="match status" value="1"/>
</dbReference>
<evidence type="ECO:0000256" key="1">
    <source>
        <dbReference type="ARBA" id="ARBA00006206"/>
    </source>
</evidence>
<dbReference type="GO" id="GO:0033499">
    <property type="term" value="P:galactose catabolic process via UDP-galactose, Leloir pathway"/>
    <property type="evidence" value="ECO:0007669"/>
    <property type="project" value="TreeGrafter"/>
</dbReference>
<dbReference type="Gene3D" id="2.70.98.10">
    <property type="match status" value="1"/>
</dbReference>
<protein>
    <recommendedName>
        <fullName evidence="7">Aldose 1-epimerase</fullName>
    </recommendedName>
</protein>
<keyword evidence="6" id="KW-1185">Reference proteome</keyword>
<sequence>MFSKLAAVAATLPLLALAAPLADIVGNGSTVADDGKYYVESEGIRANFIPYGASISNLWVTDVHGLERDIVLGFDNASYYGIDKQHPHLGGVPGRYANRIKNSTFEIDGEVFHTDPNEHGGLNTLHGGSNGWDYRNWTVVAHTTDSITFSIIDEDGEQGFPGQVISYVTYTLTPYQWHLRMTAVATTKKTPIMLSSHVYWNLDGFQNPDEATALNHTLSLPYSGQRVGTDGILIPDGTILPNQLYDINDFWSSPKQLGANFSNPDLLGNCGTNCTGYDTCYIVNRAQNGPYDWHDKPVATLASPWSGIQIDIFSEQEAFQVYSCGGQNGSLAIKETQGFFNTSRPRVVPQYGCIVMEVEDWVDAINQPEWQRSKRNIFGPGDGPYVLEATYNFSVNHDLSAPYNASKATLSGY</sequence>
<dbReference type="AlphaFoldDB" id="A0A1V8T5X6"/>
<dbReference type="EMBL" id="NAJO01000016">
    <property type="protein sequence ID" value="OQO06661.1"/>
    <property type="molecule type" value="Genomic_DNA"/>
</dbReference>
<dbReference type="Proteomes" id="UP000192596">
    <property type="component" value="Unassembled WGS sequence"/>
</dbReference>
<dbReference type="Pfam" id="PF01263">
    <property type="entry name" value="Aldose_epim"/>
    <property type="match status" value="1"/>
</dbReference>
<comment type="similarity">
    <text evidence="1">Belongs to the aldose epimerase family.</text>
</comment>
<evidence type="ECO:0000256" key="4">
    <source>
        <dbReference type="SAM" id="SignalP"/>
    </source>
</evidence>
<dbReference type="SUPFAM" id="SSF74650">
    <property type="entry name" value="Galactose mutarotase-like"/>
    <property type="match status" value="1"/>
</dbReference>
<proteinExistence type="inferred from homology"/>
<dbReference type="InParanoid" id="A0A1V8T5X6"/>
<keyword evidence="4" id="KW-0732">Signal</keyword>
<dbReference type="InterPro" id="IPR014718">
    <property type="entry name" value="GH-type_carb-bd"/>
</dbReference>
<feature type="signal peptide" evidence="4">
    <location>
        <begin position="1"/>
        <end position="18"/>
    </location>
</feature>
<accession>A0A1V8T5X6</accession>
<dbReference type="FunFam" id="2.70.98.10:FF:000014">
    <property type="entry name" value="Aldose 1-epimerase, putative"/>
    <property type="match status" value="1"/>
</dbReference>
<comment type="caution">
    <text evidence="5">The sequence shown here is derived from an EMBL/GenBank/DDBJ whole genome shotgun (WGS) entry which is preliminary data.</text>
</comment>
<name>A0A1V8T5X6_9PEZI</name>
<dbReference type="GO" id="GO:0006006">
    <property type="term" value="P:glucose metabolic process"/>
    <property type="evidence" value="ECO:0007669"/>
    <property type="project" value="TreeGrafter"/>
</dbReference>
<dbReference type="InterPro" id="IPR011013">
    <property type="entry name" value="Gal_mutarotase_sf_dom"/>
</dbReference>
<dbReference type="PANTHER" id="PTHR10091">
    <property type="entry name" value="ALDOSE-1-EPIMERASE"/>
    <property type="match status" value="1"/>
</dbReference>
<dbReference type="GO" id="GO:0004034">
    <property type="term" value="F:aldose 1-epimerase activity"/>
    <property type="evidence" value="ECO:0007669"/>
    <property type="project" value="TreeGrafter"/>
</dbReference>